<comment type="similarity">
    <text evidence="3">In the N-terminal section; belongs to the glycosyltransferase 51 family.</text>
</comment>
<dbReference type="GO" id="GO:0008658">
    <property type="term" value="F:penicillin binding"/>
    <property type="evidence" value="ECO:0007669"/>
    <property type="project" value="InterPro"/>
</dbReference>
<dbReference type="InterPro" id="IPR036950">
    <property type="entry name" value="PBP_transglycosylase"/>
</dbReference>
<dbReference type="Pfam" id="PF00912">
    <property type="entry name" value="Transgly"/>
    <property type="match status" value="1"/>
</dbReference>
<evidence type="ECO:0000259" key="14">
    <source>
        <dbReference type="Pfam" id="PF00912"/>
    </source>
</evidence>
<evidence type="ECO:0000256" key="7">
    <source>
        <dbReference type="ARBA" id="ARBA00022679"/>
    </source>
</evidence>
<keyword evidence="7" id="KW-0808">Transferase</keyword>
<accession>A0A9D9HQZ8</accession>
<sequence>MKKFFEKLKNFLKTAVKNTAVKIFIILIIVVMAGFLLLRFFPYKDLSSFRNRDWSTRFYDRADNLCHIAYVDDGIQREFYPIKNFNKDFIFVLLESEDKRFFSHNGVDFKAILRALLQNIKSGETTSGASTITMQLARIISGKTAVNRNIWDKIQEALNAIRLEMRFSKTEILEMYINSVPFGFRTEGFQSASRKFFSKPLNLLNLKEFLCLVTIPRRPNLYSPLENPEANGKAAYRLYKSIKEDLNSPGNSGSTGNKNSGILIQEYTEEDFLATAKSASSYNIPFEFPHLITRILTEYKTKKEEYPPDYKLTLSLSAQKTGEKLLNMALQKVSGHRLSNGAVFAMDNRTGEILIWIGSGNFYDSSTNGQIDGVTVFNQPGSSLKPFLYCLALEKGFKPNSILPDIPTIFGTHEVYGPENFNNKFNGPVRLRTALASSLNIPAVYLLNQIGIVEYVETLKKLNFESVEEKSRESGLGIALGNTPVRLLDITTAFSVFTRDGKYISPVYNSEEAAKRKTEGIAVEKIFNQDTARIIAKILSDKSSRVTGFGFVTNFDTEFPSIFKTGTANQFQSITALGASMNYTVGVWMGNFSGETVQGTTGSSMPAAVVKELLTFFEKSEPPASYGKNFPEPENWKKQPVCTLSGKLKTVNCPGTFYEYIPVNGMEDECDWHQKDGNQTVTVLPAEYDQWNKMYKNPAEINYGSKPLSLEMPKTGEVYLLDMSVPIEKRGIPLSITGGNKEPILVYYDGVFIGEYNFPYNCLLPLETGKHSIEVISSDTKCSATYFVR</sequence>
<dbReference type="InterPro" id="IPR001264">
    <property type="entry name" value="Glyco_trans_51"/>
</dbReference>
<evidence type="ECO:0000256" key="4">
    <source>
        <dbReference type="ARBA" id="ARBA00022645"/>
    </source>
</evidence>
<evidence type="ECO:0000256" key="12">
    <source>
        <dbReference type="SAM" id="Phobius"/>
    </source>
</evidence>
<dbReference type="GO" id="GO:0008955">
    <property type="term" value="F:peptidoglycan glycosyltransferase activity"/>
    <property type="evidence" value="ECO:0007669"/>
    <property type="project" value="UniProtKB-EC"/>
</dbReference>
<evidence type="ECO:0000256" key="2">
    <source>
        <dbReference type="ARBA" id="ARBA00007090"/>
    </source>
</evidence>
<evidence type="ECO:0000256" key="11">
    <source>
        <dbReference type="ARBA" id="ARBA00049902"/>
    </source>
</evidence>
<dbReference type="Pfam" id="PF00905">
    <property type="entry name" value="Transpeptidase"/>
    <property type="match status" value="1"/>
</dbReference>
<evidence type="ECO:0000256" key="10">
    <source>
        <dbReference type="ARBA" id="ARBA00044770"/>
    </source>
</evidence>
<dbReference type="SUPFAM" id="SSF53955">
    <property type="entry name" value="Lysozyme-like"/>
    <property type="match status" value="1"/>
</dbReference>
<evidence type="ECO:0000259" key="13">
    <source>
        <dbReference type="Pfam" id="PF00905"/>
    </source>
</evidence>
<dbReference type="EMBL" id="JADIMM010000106">
    <property type="protein sequence ID" value="MBO8458340.1"/>
    <property type="molecule type" value="Genomic_DNA"/>
</dbReference>
<evidence type="ECO:0000256" key="1">
    <source>
        <dbReference type="ARBA" id="ARBA00004752"/>
    </source>
</evidence>
<dbReference type="AlphaFoldDB" id="A0A9D9HQZ8"/>
<proteinExistence type="inferred from homology"/>
<organism evidence="15 16">
    <name type="scientific">Candidatus Gallitreponema excrementavium</name>
    <dbReference type="NCBI Taxonomy" id="2840840"/>
    <lineage>
        <taxon>Bacteria</taxon>
        <taxon>Pseudomonadati</taxon>
        <taxon>Spirochaetota</taxon>
        <taxon>Spirochaetia</taxon>
        <taxon>Spirochaetales</taxon>
        <taxon>Candidatus Gallitreponema</taxon>
    </lineage>
</organism>
<comment type="pathway">
    <text evidence="1">Cell wall biogenesis; peptidoglycan biosynthesis.</text>
</comment>
<feature type="domain" description="Penicillin-binding protein transpeptidase" evidence="13">
    <location>
        <begin position="341"/>
        <end position="578"/>
    </location>
</feature>
<dbReference type="EC" id="2.4.99.28" evidence="10"/>
<evidence type="ECO:0000313" key="16">
    <source>
        <dbReference type="Proteomes" id="UP000823638"/>
    </source>
</evidence>
<dbReference type="InterPro" id="IPR001460">
    <property type="entry name" value="PCN-bd_Tpept"/>
</dbReference>
<dbReference type="SUPFAM" id="SSF56601">
    <property type="entry name" value="beta-lactamase/transpeptidase-like"/>
    <property type="match status" value="1"/>
</dbReference>
<dbReference type="GO" id="GO:0009252">
    <property type="term" value="P:peptidoglycan biosynthetic process"/>
    <property type="evidence" value="ECO:0007669"/>
    <property type="project" value="TreeGrafter"/>
</dbReference>
<name>A0A9D9HQZ8_9SPIR</name>
<keyword evidence="4" id="KW-0121">Carboxypeptidase</keyword>
<evidence type="ECO:0000256" key="6">
    <source>
        <dbReference type="ARBA" id="ARBA00022676"/>
    </source>
</evidence>
<keyword evidence="8" id="KW-0378">Hydrolase</keyword>
<evidence type="ECO:0000256" key="8">
    <source>
        <dbReference type="ARBA" id="ARBA00022801"/>
    </source>
</evidence>
<reference evidence="15" key="1">
    <citation type="submission" date="2020-10" db="EMBL/GenBank/DDBJ databases">
        <authorList>
            <person name="Gilroy R."/>
        </authorList>
    </citation>
    <scope>NUCLEOTIDE SEQUENCE</scope>
    <source>
        <strain evidence="15">10532</strain>
    </source>
</reference>
<keyword evidence="12" id="KW-0472">Membrane</keyword>
<dbReference type="InterPro" id="IPR012338">
    <property type="entry name" value="Beta-lactam/transpept-like"/>
</dbReference>
<dbReference type="GO" id="GO:0004180">
    <property type="term" value="F:carboxypeptidase activity"/>
    <property type="evidence" value="ECO:0007669"/>
    <property type="project" value="UniProtKB-KW"/>
</dbReference>
<keyword evidence="12" id="KW-0812">Transmembrane</keyword>
<dbReference type="Gene3D" id="1.10.3810.10">
    <property type="entry name" value="Biosynthetic peptidoglycan transglycosylase-like"/>
    <property type="match status" value="1"/>
</dbReference>
<evidence type="ECO:0000313" key="15">
    <source>
        <dbReference type="EMBL" id="MBO8458340.1"/>
    </source>
</evidence>
<dbReference type="Proteomes" id="UP000823638">
    <property type="component" value="Unassembled WGS sequence"/>
</dbReference>
<evidence type="ECO:0000256" key="5">
    <source>
        <dbReference type="ARBA" id="ARBA00022670"/>
    </source>
</evidence>
<dbReference type="PANTHER" id="PTHR32282:SF15">
    <property type="entry name" value="PENICILLIN-BINDING PROTEIN 1C"/>
    <property type="match status" value="1"/>
</dbReference>
<comment type="caution">
    <text evidence="15">The sequence shown here is derived from an EMBL/GenBank/DDBJ whole genome shotgun (WGS) entry which is preliminary data.</text>
</comment>
<keyword evidence="12" id="KW-1133">Transmembrane helix</keyword>
<keyword evidence="6" id="KW-0328">Glycosyltransferase</keyword>
<dbReference type="GO" id="GO:0030288">
    <property type="term" value="C:outer membrane-bounded periplasmic space"/>
    <property type="evidence" value="ECO:0007669"/>
    <property type="project" value="TreeGrafter"/>
</dbReference>
<reference evidence="15" key="2">
    <citation type="journal article" date="2021" name="PeerJ">
        <title>Extensive microbial diversity within the chicken gut microbiome revealed by metagenomics and culture.</title>
        <authorList>
            <person name="Gilroy R."/>
            <person name="Ravi A."/>
            <person name="Getino M."/>
            <person name="Pursley I."/>
            <person name="Horton D.L."/>
            <person name="Alikhan N.F."/>
            <person name="Baker D."/>
            <person name="Gharbi K."/>
            <person name="Hall N."/>
            <person name="Watson M."/>
            <person name="Adriaenssens E.M."/>
            <person name="Foster-Nyarko E."/>
            <person name="Jarju S."/>
            <person name="Secka A."/>
            <person name="Antonio M."/>
            <person name="Oren A."/>
            <person name="Chaudhuri R.R."/>
            <person name="La Ragione R."/>
            <person name="Hildebrand F."/>
            <person name="Pallen M.J."/>
        </authorList>
    </citation>
    <scope>NUCLEOTIDE SEQUENCE</scope>
    <source>
        <strain evidence="15">10532</strain>
    </source>
</reference>
<keyword evidence="9" id="KW-0511">Multifunctional enzyme</keyword>
<comment type="catalytic activity">
    <reaction evidence="11">
        <text>[GlcNAc-(1-&gt;4)-Mur2Ac(oyl-L-Ala-gamma-D-Glu-L-Lys-D-Ala-D-Ala)](n)-di-trans,octa-cis-undecaprenyl diphosphate + beta-D-GlcNAc-(1-&gt;4)-Mur2Ac(oyl-L-Ala-gamma-D-Glu-L-Lys-D-Ala-D-Ala)-di-trans,octa-cis-undecaprenyl diphosphate = [GlcNAc-(1-&gt;4)-Mur2Ac(oyl-L-Ala-gamma-D-Glu-L-Lys-D-Ala-D-Ala)](n+1)-di-trans,octa-cis-undecaprenyl diphosphate + di-trans,octa-cis-undecaprenyl diphosphate + H(+)</text>
        <dbReference type="Rhea" id="RHEA:23708"/>
        <dbReference type="Rhea" id="RHEA-COMP:9602"/>
        <dbReference type="Rhea" id="RHEA-COMP:9603"/>
        <dbReference type="ChEBI" id="CHEBI:15378"/>
        <dbReference type="ChEBI" id="CHEBI:58405"/>
        <dbReference type="ChEBI" id="CHEBI:60033"/>
        <dbReference type="ChEBI" id="CHEBI:78435"/>
        <dbReference type="EC" id="2.4.99.28"/>
    </reaction>
</comment>
<dbReference type="GO" id="GO:0006508">
    <property type="term" value="P:proteolysis"/>
    <property type="evidence" value="ECO:0007669"/>
    <property type="project" value="UniProtKB-KW"/>
</dbReference>
<dbReference type="InterPro" id="IPR050396">
    <property type="entry name" value="Glycosyltr_51/Transpeptidase"/>
</dbReference>
<comment type="similarity">
    <text evidence="2">In the C-terminal section; belongs to the transpeptidase family.</text>
</comment>
<gene>
    <name evidence="15" type="ORF">IAA81_08985</name>
</gene>
<dbReference type="InterPro" id="IPR023346">
    <property type="entry name" value="Lysozyme-like_dom_sf"/>
</dbReference>
<dbReference type="PANTHER" id="PTHR32282">
    <property type="entry name" value="BINDING PROTEIN TRANSPEPTIDASE, PUTATIVE-RELATED"/>
    <property type="match status" value="1"/>
</dbReference>
<dbReference type="Gene3D" id="3.40.710.10">
    <property type="entry name" value="DD-peptidase/beta-lactamase superfamily"/>
    <property type="match status" value="1"/>
</dbReference>
<evidence type="ECO:0000256" key="9">
    <source>
        <dbReference type="ARBA" id="ARBA00023268"/>
    </source>
</evidence>
<protein>
    <recommendedName>
        <fullName evidence="10">peptidoglycan glycosyltransferase</fullName>
        <ecNumber evidence="10">2.4.99.28</ecNumber>
    </recommendedName>
</protein>
<feature type="domain" description="Glycosyl transferase family 51" evidence="14">
    <location>
        <begin position="74"/>
        <end position="234"/>
    </location>
</feature>
<keyword evidence="5" id="KW-0645">Protease</keyword>
<feature type="transmembrane region" description="Helical" evidence="12">
    <location>
        <begin position="21"/>
        <end position="41"/>
    </location>
</feature>
<evidence type="ECO:0000256" key="3">
    <source>
        <dbReference type="ARBA" id="ARBA00007739"/>
    </source>
</evidence>